<protein>
    <submittedName>
        <fullName evidence="1">Uncharacterized protein</fullName>
    </submittedName>
</protein>
<dbReference type="EMBL" id="LYPB01000050">
    <property type="protein sequence ID" value="OAS20735.1"/>
    <property type="molecule type" value="Genomic_DNA"/>
</dbReference>
<keyword evidence="2" id="KW-1185">Reference proteome</keyword>
<comment type="caution">
    <text evidence="1">The sequence shown here is derived from an EMBL/GenBank/DDBJ whole genome shotgun (WGS) entry which is preliminary data.</text>
</comment>
<evidence type="ECO:0000313" key="1">
    <source>
        <dbReference type="EMBL" id="OAS20735.1"/>
    </source>
</evidence>
<reference evidence="1 2" key="1">
    <citation type="submission" date="2016-05" db="EMBL/GenBank/DDBJ databases">
        <title>Paenibacillus sp. 1ZS3-15 nov., isolated from the rhizosphere soil.</title>
        <authorList>
            <person name="Zhang X.X."/>
            <person name="Zhang J."/>
        </authorList>
    </citation>
    <scope>NUCLEOTIDE SEQUENCE [LARGE SCALE GENOMIC DNA]</scope>
    <source>
        <strain evidence="1 2">1ZS3-15</strain>
    </source>
</reference>
<accession>A0A198AI39</accession>
<dbReference type="RefSeq" id="WP_068663358.1">
    <property type="nucleotide sequence ID" value="NZ_LYPB01000050.1"/>
</dbReference>
<proteinExistence type="predicted"/>
<dbReference type="AlphaFoldDB" id="A0A198AI39"/>
<dbReference type="Proteomes" id="UP000078454">
    <property type="component" value="Unassembled WGS sequence"/>
</dbReference>
<sequence length="103" mass="12158">MDSKVKQALATTLHNWQVMTAYQSEEKEAVADQFQSSFYVFIDAVRDWALRQESLPLTLDEMLEMDMIQDIFDELPAPLHLNFETEIELILDRVERVDEDKYD</sequence>
<evidence type="ECO:0000313" key="2">
    <source>
        <dbReference type="Proteomes" id="UP000078454"/>
    </source>
</evidence>
<name>A0A198AI39_9BACL</name>
<dbReference type="OrthoDB" id="2382111at2"/>
<organism evidence="1 2">
    <name type="scientific">Paenibacillus oryzisoli</name>
    <dbReference type="NCBI Taxonomy" id="1850517"/>
    <lineage>
        <taxon>Bacteria</taxon>
        <taxon>Bacillati</taxon>
        <taxon>Bacillota</taxon>
        <taxon>Bacilli</taxon>
        <taxon>Bacillales</taxon>
        <taxon>Paenibacillaceae</taxon>
        <taxon>Paenibacillus</taxon>
    </lineage>
</organism>
<gene>
    <name evidence="1" type="ORF">A8708_18045</name>
</gene>